<dbReference type="Pfam" id="PF07647">
    <property type="entry name" value="SAM_2"/>
    <property type="match status" value="1"/>
</dbReference>
<sequence length="500" mass="54929">MVASLLQTLHGHSMDVTCVSFGKEELVTCSGDKTVRVWNIQDFSELPCSPLLAHTYIVNCCTFNKSGTVFATCSTDGKVILYDSKTGDQIAIFEHPSKSAVRVCRFSPNFTLIASGGDDNALCLWDIEKKKLVRTLQGHDESVMALAFTPDNNYIVSGSCNGDLRTWDASFGHGRCLSFELDGHDLGVTCCEFSPSFGTAGTPSVSAASFLLASGGKDDCIKIWHFMAEVGSPTVLLKLRDTLPGHNDSILSCCFSPDGSLLASGSIDKTIRLWDPLKGEGLFTIEGHSRYVTSCAFSRDGLMLASGSNDKTVMVWKLTNTTYIMNGLKGYEEPEASTSNIQSVTTDNDILSWSVDDVCDWISSLGLEDYKDMFKAQAIDGAELLALNTNDLQSALGIAPLGHRNKILRSRSKLESSPLKHKHDKCDKDVPDEYLCPITREIMVEPVIASDGYTYDKSAIKAWMETKDRSPMTNSLLIQKSLIPNRTLKMLIQKYQQTHR</sequence>
<dbReference type="InterPro" id="IPR001680">
    <property type="entry name" value="WD40_rpt"/>
</dbReference>
<dbReference type="RefSeq" id="XP_009046360.1">
    <property type="nucleotide sequence ID" value="XM_009048112.1"/>
</dbReference>
<protein>
    <recommendedName>
        <fullName evidence="1">WD repeat, SAM and U-box domain-containing protein 1</fullName>
    </recommendedName>
</protein>
<evidence type="ECO:0000313" key="7">
    <source>
        <dbReference type="EMBL" id="ESP02890.1"/>
    </source>
</evidence>
<dbReference type="InterPro" id="IPR019775">
    <property type="entry name" value="WD40_repeat_CS"/>
</dbReference>
<dbReference type="Gene3D" id="3.30.40.10">
    <property type="entry name" value="Zinc/RING finger domain, C3HC4 (zinc finger)"/>
    <property type="match status" value="1"/>
</dbReference>
<dbReference type="PROSITE" id="PS50082">
    <property type="entry name" value="WD_REPEATS_2"/>
    <property type="match status" value="6"/>
</dbReference>
<organism evidence="7 8">
    <name type="scientific">Lottia gigantea</name>
    <name type="common">Giant owl limpet</name>
    <dbReference type="NCBI Taxonomy" id="225164"/>
    <lineage>
        <taxon>Eukaryota</taxon>
        <taxon>Metazoa</taxon>
        <taxon>Spiralia</taxon>
        <taxon>Lophotrochozoa</taxon>
        <taxon>Mollusca</taxon>
        <taxon>Gastropoda</taxon>
        <taxon>Patellogastropoda</taxon>
        <taxon>Lottioidea</taxon>
        <taxon>Lottiidae</taxon>
        <taxon>Lottia</taxon>
    </lineage>
</organism>
<dbReference type="Pfam" id="PF00400">
    <property type="entry name" value="WD40"/>
    <property type="match status" value="7"/>
</dbReference>
<dbReference type="SMART" id="SM00454">
    <property type="entry name" value="SAM"/>
    <property type="match status" value="1"/>
</dbReference>
<dbReference type="OMA" id="YSEKAHD"/>
<dbReference type="GO" id="GO:0016567">
    <property type="term" value="P:protein ubiquitination"/>
    <property type="evidence" value="ECO:0007669"/>
    <property type="project" value="InterPro"/>
</dbReference>
<dbReference type="PRINTS" id="PR00320">
    <property type="entry name" value="GPROTEINBRPT"/>
</dbReference>
<dbReference type="InterPro" id="IPR013761">
    <property type="entry name" value="SAM/pointed_sf"/>
</dbReference>
<dbReference type="GeneID" id="20237128"/>
<dbReference type="PROSITE" id="PS50105">
    <property type="entry name" value="SAM_DOMAIN"/>
    <property type="match status" value="1"/>
</dbReference>
<feature type="repeat" description="WD" evidence="4">
    <location>
        <begin position="9"/>
        <end position="41"/>
    </location>
</feature>
<dbReference type="SUPFAM" id="SSF47769">
    <property type="entry name" value="SAM/Pointed domain"/>
    <property type="match status" value="1"/>
</dbReference>
<dbReference type="InterPro" id="IPR036322">
    <property type="entry name" value="WD40_repeat_dom_sf"/>
</dbReference>
<evidence type="ECO:0000259" key="6">
    <source>
        <dbReference type="PROSITE" id="PS51698"/>
    </source>
</evidence>
<reference evidence="7 8" key="1">
    <citation type="journal article" date="2013" name="Nature">
        <title>Insights into bilaterian evolution from three spiralian genomes.</title>
        <authorList>
            <person name="Simakov O."/>
            <person name="Marletaz F."/>
            <person name="Cho S.J."/>
            <person name="Edsinger-Gonzales E."/>
            <person name="Havlak P."/>
            <person name="Hellsten U."/>
            <person name="Kuo D.H."/>
            <person name="Larsson T."/>
            <person name="Lv J."/>
            <person name="Arendt D."/>
            <person name="Savage R."/>
            <person name="Osoegawa K."/>
            <person name="de Jong P."/>
            <person name="Grimwood J."/>
            <person name="Chapman J.A."/>
            <person name="Shapiro H."/>
            <person name="Aerts A."/>
            <person name="Otillar R.P."/>
            <person name="Terry A.Y."/>
            <person name="Boore J.L."/>
            <person name="Grigoriev I.V."/>
            <person name="Lindberg D.R."/>
            <person name="Seaver E.C."/>
            <person name="Weisblat D.A."/>
            <person name="Putnam N.H."/>
            <person name="Rokhsar D.S."/>
        </authorList>
    </citation>
    <scope>NUCLEOTIDE SEQUENCE [LARGE SCALE GENOMIC DNA]</scope>
</reference>
<dbReference type="InterPro" id="IPR015943">
    <property type="entry name" value="WD40/YVTN_repeat-like_dom_sf"/>
</dbReference>
<keyword evidence="8" id="KW-1185">Reference proteome</keyword>
<name>V4CKW6_LOTGI</name>
<dbReference type="PROSITE" id="PS51698">
    <property type="entry name" value="U_BOX"/>
    <property type="match status" value="1"/>
</dbReference>
<dbReference type="PANTHER" id="PTHR46573">
    <property type="entry name" value="WD REPEAT, SAM AND U-BOX DOMAIN-CONTAINING PROTEIN 1"/>
    <property type="match status" value="1"/>
</dbReference>
<dbReference type="EMBL" id="KB200129">
    <property type="protein sequence ID" value="ESP02890.1"/>
    <property type="molecule type" value="Genomic_DNA"/>
</dbReference>
<dbReference type="SUPFAM" id="SSF57850">
    <property type="entry name" value="RING/U-box"/>
    <property type="match status" value="1"/>
</dbReference>
<feature type="domain" description="SAM" evidence="5">
    <location>
        <begin position="353"/>
        <end position="417"/>
    </location>
</feature>
<dbReference type="SMART" id="SM00504">
    <property type="entry name" value="Ubox"/>
    <property type="match status" value="1"/>
</dbReference>
<dbReference type="PROSITE" id="PS50294">
    <property type="entry name" value="WD_REPEATS_REGION"/>
    <property type="match status" value="4"/>
</dbReference>
<dbReference type="KEGG" id="lgi:LOTGIDRAFT_156843"/>
<keyword evidence="2 4" id="KW-0853">WD repeat</keyword>
<dbReference type="Pfam" id="PF04564">
    <property type="entry name" value="U-box"/>
    <property type="match status" value="1"/>
</dbReference>
<dbReference type="PROSITE" id="PS00678">
    <property type="entry name" value="WD_REPEATS_1"/>
    <property type="match status" value="2"/>
</dbReference>
<evidence type="ECO:0000256" key="3">
    <source>
        <dbReference type="ARBA" id="ARBA00022737"/>
    </source>
</evidence>
<keyword evidence="3" id="KW-0677">Repeat</keyword>
<dbReference type="CDD" id="cd16655">
    <property type="entry name" value="RING-Ubox_WDSUB1-like"/>
    <property type="match status" value="1"/>
</dbReference>
<dbReference type="HOGENOM" id="CLU_038099_0_0_1"/>
<dbReference type="Proteomes" id="UP000030746">
    <property type="component" value="Unassembled WGS sequence"/>
</dbReference>
<dbReference type="InterPro" id="IPR013083">
    <property type="entry name" value="Znf_RING/FYVE/PHD"/>
</dbReference>
<dbReference type="PANTHER" id="PTHR46573:SF1">
    <property type="entry name" value="WD REPEAT, SAM AND U-BOX DOMAIN-CONTAINING PROTEIN 1"/>
    <property type="match status" value="1"/>
</dbReference>
<dbReference type="InterPro" id="IPR020472">
    <property type="entry name" value="WD40_PAC1"/>
</dbReference>
<feature type="repeat" description="WD" evidence="4">
    <location>
        <begin position="136"/>
        <end position="168"/>
    </location>
</feature>
<evidence type="ECO:0000259" key="5">
    <source>
        <dbReference type="PROSITE" id="PS50105"/>
    </source>
</evidence>
<dbReference type="AlphaFoldDB" id="V4CKW6"/>
<dbReference type="InterPro" id="IPR003613">
    <property type="entry name" value="Ubox_domain"/>
</dbReference>
<evidence type="ECO:0000313" key="8">
    <source>
        <dbReference type="Proteomes" id="UP000030746"/>
    </source>
</evidence>
<evidence type="ECO:0000256" key="2">
    <source>
        <dbReference type="ARBA" id="ARBA00022574"/>
    </source>
</evidence>
<evidence type="ECO:0000256" key="1">
    <source>
        <dbReference type="ARBA" id="ARBA00020894"/>
    </source>
</evidence>
<evidence type="ECO:0000256" key="4">
    <source>
        <dbReference type="PROSITE-ProRule" id="PRU00221"/>
    </source>
</evidence>
<accession>V4CKW6</accession>
<dbReference type="GO" id="GO:0004842">
    <property type="term" value="F:ubiquitin-protein transferase activity"/>
    <property type="evidence" value="ECO:0007669"/>
    <property type="project" value="InterPro"/>
</dbReference>
<dbReference type="CDD" id="cd00200">
    <property type="entry name" value="WD40"/>
    <property type="match status" value="1"/>
</dbReference>
<gene>
    <name evidence="7" type="ORF">LOTGIDRAFT_156843</name>
</gene>
<dbReference type="Gene3D" id="1.10.150.50">
    <property type="entry name" value="Transcription Factor, Ets-1"/>
    <property type="match status" value="1"/>
</dbReference>
<dbReference type="SUPFAM" id="SSF50978">
    <property type="entry name" value="WD40 repeat-like"/>
    <property type="match status" value="1"/>
</dbReference>
<dbReference type="SMART" id="SM00320">
    <property type="entry name" value="WD40"/>
    <property type="match status" value="7"/>
</dbReference>
<dbReference type="OrthoDB" id="10064100at2759"/>
<dbReference type="InterPro" id="IPR001660">
    <property type="entry name" value="SAM"/>
</dbReference>
<feature type="repeat" description="WD" evidence="4">
    <location>
        <begin position="94"/>
        <end position="135"/>
    </location>
</feature>
<dbReference type="CTD" id="20237128"/>
<dbReference type="STRING" id="225164.V4CKW6"/>
<feature type="repeat" description="WD" evidence="4">
    <location>
        <begin position="243"/>
        <end position="275"/>
    </location>
</feature>
<feature type="repeat" description="WD" evidence="4">
    <location>
        <begin position="285"/>
        <end position="326"/>
    </location>
</feature>
<feature type="domain" description="U-box" evidence="6">
    <location>
        <begin position="429"/>
        <end position="500"/>
    </location>
</feature>
<proteinExistence type="predicted"/>
<feature type="repeat" description="WD" evidence="4">
    <location>
        <begin position="51"/>
        <end position="92"/>
    </location>
</feature>
<dbReference type="InterPro" id="IPR052085">
    <property type="entry name" value="WD-SAM-U-box"/>
</dbReference>
<dbReference type="Gene3D" id="2.130.10.10">
    <property type="entry name" value="YVTN repeat-like/Quinoprotein amine dehydrogenase"/>
    <property type="match status" value="2"/>
</dbReference>